<sequence>MSDDTRPTGGGERGSGPARSVRIAFFDVDETLIDSKSMFSFLEFHLADPDQYRAAAGKLTRAARAGVPREETNRAYYRNYAGMEQAAVAESGRRWFARERQRDGFLHQEVVRELRRLQAEGCQVALVSGSFRACLDPIAEHLGADHMLCGEPEVVAGRYTGEVRTAMIGEAKATAARALMDRSGARPEECVAYGDHASDLPLLTCVGGAGVVGDDPVLAEHADRFGWIRLPGTAGSAAVAQGTAAADPAAHPSASSSQTSETPPAPFTSSTEELTHATR</sequence>
<evidence type="ECO:0000256" key="4">
    <source>
        <dbReference type="ARBA" id="ARBA00022842"/>
    </source>
</evidence>
<dbReference type="InterPro" id="IPR006385">
    <property type="entry name" value="HAD_hydro_SerB1"/>
</dbReference>
<feature type="compositionally biased region" description="Low complexity" evidence="5">
    <location>
        <begin position="239"/>
        <end position="262"/>
    </location>
</feature>
<dbReference type="PANTHER" id="PTHR43344">
    <property type="entry name" value="PHOSPHOSERINE PHOSPHATASE"/>
    <property type="match status" value="1"/>
</dbReference>
<protein>
    <recommendedName>
        <fullName evidence="8">HAD-IB family hydrolase</fullName>
    </recommendedName>
</protein>
<evidence type="ECO:0000256" key="5">
    <source>
        <dbReference type="SAM" id="MobiDB-lite"/>
    </source>
</evidence>
<dbReference type="Pfam" id="PF12710">
    <property type="entry name" value="HAD"/>
    <property type="match status" value="1"/>
</dbReference>
<dbReference type="InterPro" id="IPR036412">
    <property type="entry name" value="HAD-like_sf"/>
</dbReference>
<dbReference type="Gene3D" id="1.20.1440.100">
    <property type="entry name" value="SG protein - dephosphorylation function"/>
    <property type="match status" value="1"/>
</dbReference>
<dbReference type="InterPro" id="IPR023214">
    <property type="entry name" value="HAD_sf"/>
</dbReference>
<dbReference type="SUPFAM" id="SSF56784">
    <property type="entry name" value="HAD-like"/>
    <property type="match status" value="1"/>
</dbReference>
<dbReference type="RefSeq" id="WP_189323499.1">
    <property type="nucleotide sequence ID" value="NZ_BMPQ01000010.1"/>
</dbReference>
<evidence type="ECO:0000313" key="6">
    <source>
        <dbReference type="EMBL" id="GGK77171.1"/>
    </source>
</evidence>
<keyword evidence="7" id="KW-1185">Reference proteome</keyword>
<dbReference type="PANTHER" id="PTHR43344:SF13">
    <property type="entry name" value="PHOSPHATASE RV3661-RELATED"/>
    <property type="match status" value="1"/>
</dbReference>
<dbReference type="NCBIfam" id="TIGR01488">
    <property type="entry name" value="HAD-SF-IB"/>
    <property type="match status" value="1"/>
</dbReference>
<evidence type="ECO:0008006" key="8">
    <source>
        <dbReference type="Google" id="ProtNLM"/>
    </source>
</evidence>
<comment type="similarity">
    <text evidence="1">Belongs to the HAD-like hydrolase superfamily. SerB family.</text>
</comment>
<accession>A0A917QZ03</accession>
<keyword evidence="4" id="KW-0460">Magnesium</keyword>
<evidence type="ECO:0000256" key="1">
    <source>
        <dbReference type="ARBA" id="ARBA00009184"/>
    </source>
</evidence>
<dbReference type="Gene3D" id="3.40.50.1000">
    <property type="entry name" value="HAD superfamily/HAD-like"/>
    <property type="match status" value="1"/>
</dbReference>
<evidence type="ECO:0000313" key="7">
    <source>
        <dbReference type="Proteomes" id="UP000637788"/>
    </source>
</evidence>
<proteinExistence type="inferred from homology"/>
<name>A0A917QZ03_9ACTN</name>
<organism evidence="6 7">
    <name type="scientific">Streptomyces flaveus</name>
    <dbReference type="NCBI Taxonomy" id="66370"/>
    <lineage>
        <taxon>Bacteria</taxon>
        <taxon>Bacillati</taxon>
        <taxon>Actinomycetota</taxon>
        <taxon>Actinomycetes</taxon>
        <taxon>Kitasatosporales</taxon>
        <taxon>Streptomycetaceae</taxon>
        <taxon>Streptomyces</taxon>
        <taxon>Streptomyces aurantiacus group</taxon>
    </lineage>
</organism>
<dbReference type="InterPro" id="IPR050582">
    <property type="entry name" value="HAD-like_SerB"/>
</dbReference>
<dbReference type="Proteomes" id="UP000637788">
    <property type="component" value="Unassembled WGS sequence"/>
</dbReference>
<dbReference type="EMBL" id="BMPQ01000010">
    <property type="protein sequence ID" value="GGK77171.1"/>
    <property type="molecule type" value="Genomic_DNA"/>
</dbReference>
<dbReference type="AlphaFoldDB" id="A0A917QZ03"/>
<reference evidence="6" key="2">
    <citation type="submission" date="2020-09" db="EMBL/GenBank/DDBJ databases">
        <authorList>
            <person name="Sun Q."/>
            <person name="Ohkuma M."/>
        </authorList>
    </citation>
    <scope>NUCLEOTIDE SEQUENCE</scope>
    <source>
        <strain evidence="6">JCM 3035</strain>
    </source>
</reference>
<gene>
    <name evidence="6" type="ORF">GCM10010094_42930</name>
</gene>
<keyword evidence="2" id="KW-0479">Metal-binding</keyword>
<dbReference type="NCBIfam" id="TIGR01490">
    <property type="entry name" value="HAD-SF-IB-hyp1"/>
    <property type="match status" value="1"/>
</dbReference>
<evidence type="ECO:0000256" key="3">
    <source>
        <dbReference type="ARBA" id="ARBA00022801"/>
    </source>
</evidence>
<comment type="caution">
    <text evidence="6">The sequence shown here is derived from an EMBL/GenBank/DDBJ whole genome shotgun (WGS) entry which is preliminary data.</text>
</comment>
<dbReference type="GO" id="GO:0016787">
    <property type="term" value="F:hydrolase activity"/>
    <property type="evidence" value="ECO:0007669"/>
    <property type="project" value="UniProtKB-KW"/>
</dbReference>
<reference evidence="6" key="1">
    <citation type="journal article" date="2014" name="Int. J. Syst. Evol. Microbiol.">
        <title>Complete genome sequence of Corynebacterium casei LMG S-19264T (=DSM 44701T), isolated from a smear-ripened cheese.</title>
        <authorList>
            <consortium name="US DOE Joint Genome Institute (JGI-PGF)"/>
            <person name="Walter F."/>
            <person name="Albersmeier A."/>
            <person name="Kalinowski J."/>
            <person name="Ruckert C."/>
        </authorList>
    </citation>
    <scope>NUCLEOTIDE SEQUENCE</scope>
    <source>
        <strain evidence="6">JCM 3035</strain>
    </source>
</reference>
<feature type="region of interest" description="Disordered" evidence="5">
    <location>
        <begin position="239"/>
        <end position="279"/>
    </location>
</feature>
<evidence type="ECO:0000256" key="2">
    <source>
        <dbReference type="ARBA" id="ARBA00022723"/>
    </source>
</evidence>
<dbReference type="GO" id="GO:0046872">
    <property type="term" value="F:metal ion binding"/>
    <property type="evidence" value="ECO:0007669"/>
    <property type="project" value="UniProtKB-KW"/>
</dbReference>
<keyword evidence="3" id="KW-0378">Hydrolase</keyword>